<sequence length="149" mass="16053">MLSTLIEGLPSEIAELLNTAVILGCGHGWGTEKVREVLGIRAWGVDVSAQDVETAVRVRGSTCGDVVLDLPFANDAFDVGLSADVFEHIAPEDVPRLVSELTRTVKYVATLRIAVFPMFVDWGEQLGVGNLHLTVENSSWCSKHFCAAG</sequence>
<dbReference type="Gene3D" id="3.40.50.150">
    <property type="entry name" value="Vaccinia Virus protein VP39"/>
    <property type="match status" value="1"/>
</dbReference>
<dbReference type="Proteomes" id="UP000654075">
    <property type="component" value="Unassembled WGS sequence"/>
</dbReference>
<dbReference type="Pfam" id="PF08241">
    <property type="entry name" value="Methyltransf_11"/>
    <property type="match status" value="1"/>
</dbReference>
<dbReference type="InterPro" id="IPR013216">
    <property type="entry name" value="Methyltransf_11"/>
</dbReference>
<dbReference type="SUPFAM" id="SSF53335">
    <property type="entry name" value="S-adenosyl-L-methionine-dependent methyltransferases"/>
    <property type="match status" value="1"/>
</dbReference>
<evidence type="ECO:0000313" key="2">
    <source>
        <dbReference type="EMBL" id="CAE8596770.1"/>
    </source>
</evidence>
<protein>
    <recommendedName>
        <fullName evidence="1">Methyltransferase type 11 domain-containing protein</fullName>
    </recommendedName>
</protein>
<dbReference type="GO" id="GO:0008757">
    <property type="term" value="F:S-adenosylmethionine-dependent methyltransferase activity"/>
    <property type="evidence" value="ECO:0007669"/>
    <property type="project" value="InterPro"/>
</dbReference>
<evidence type="ECO:0000313" key="3">
    <source>
        <dbReference type="Proteomes" id="UP000654075"/>
    </source>
</evidence>
<dbReference type="CDD" id="cd02440">
    <property type="entry name" value="AdoMet_MTases"/>
    <property type="match status" value="1"/>
</dbReference>
<gene>
    <name evidence="2" type="ORF">PGLA1383_LOCUS15230</name>
</gene>
<dbReference type="InterPro" id="IPR029063">
    <property type="entry name" value="SAM-dependent_MTases_sf"/>
</dbReference>
<dbReference type="AlphaFoldDB" id="A0A813EFB6"/>
<accession>A0A813EFB6</accession>
<feature type="domain" description="Methyltransferase type 11" evidence="1">
    <location>
        <begin position="23"/>
        <end position="106"/>
    </location>
</feature>
<reference evidence="2" key="1">
    <citation type="submission" date="2021-02" db="EMBL/GenBank/DDBJ databases">
        <authorList>
            <person name="Dougan E. K."/>
            <person name="Rhodes N."/>
            <person name="Thang M."/>
            <person name="Chan C."/>
        </authorList>
    </citation>
    <scope>NUCLEOTIDE SEQUENCE</scope>
</reference>
<evidence type="ECO:0000259" key="1">
    <source>
        <dbReference type="Pfam" id="PF08241"/>
    </source>
</evidence>
<comment type="caution">
    <text evidence="2">The sequence shown here is derived from an EMBL/GenBank/DDBJ whole genome shotgun (WGS) entry which is preliminary data.</text>
</comment>
<keyword evidence="3" id="KW-1185">Reference proteome</keyword>
<organism evidence="2 3">
    <name type="scientific">Polarella glacialis</name>
    <name type="common">Dinoflagellate</name>
    <dbReference type="NCBI Taxonomy" id="89957"/>
    <lineage>
        <taxon>Eukaryota</taxon>
        <taxon>Sar</taxon>
        <taxon>Alveolata</taxon>
        <taxon>Dinophyceae</taxon>
        <taxon>Suessiales</taxon>
        <taxon>Suessiaceae</taxon>
        <taxon>Polarella</taxon>
    </lineage>
</organism>
<name>A0A813EFB6_POLGL</name>
<proteinExistence type="predicted"/>
<dbReference type="EMBL" id="CAJNNV010008904">
    <property type="protein sequence ID" value="CAE8596770.1"/>
    <property type="molecule type" value="Genomic_DNA"/>
</dbReference>